<dbReference type="Proteomes" id="UP000228934">
    <property type="component" value="Unassembled WGS sequence"/>
</dbReference>
<sequence>PPINCLFYLITEALICTRWRSLKDTLQRHQRLEREARSGSGAAPKRPYSFARYLDFLKPVLELRNTEASWEEEEEEGEEHDAIVDVDEGVSFACTNIEDSSSMEIEGDTIDVHESSTQEQDNEDTDISTLSNRRKKLTSTSHRKQSSRAVEQMEDPDETNQLLNIVSGITEQMDVQRCPHTMFALSLVPLLKEVLPEKYFNMRIAVQHCIHSFTMPRHVSEPTQRLVLK</sequence>
<evidence type="ECO:0000313" key="3">
    <source>
        <dbReference type="Proteomes" id="UP000228934"/>
    </source>
</evidence>
<dbReference type="OrthoDB" id="6159213at2759"/>
<reference evidence="3" key="1">
    <citation type="journal article" date="2017" name="Nat. Commun.">
        <title>The North American bullfrog draft genome provides insight into hormonal regulation of long noncoding RNA.</title>
        <authorList>
            <person name="Hammond S.A."/>
            <person name="Warren R.L."/>
            <person name="Vandervalk B.P."/>
            <person name="Kucuk E."/>
            <person name="Khan H."/>
            <person name="Gibb E.A."/>
            <person name="Pandoh P."/>
            <person name="Kirk H."/>
            <person name="Zhao Y."/>
            <person name="Jones M."/>
            <person name="Mungall A.J."/>
            <person name="Coope R."/>
            <person name="Pleasance S."/>
            <person name="Moore R.A."/>
            <person name="Holt R.A."/>
            <person name="Round J.M."/>
            <person name="Ohora S."/>
            <person name="Walle B.V."/>
            <person name="Veldhoen N."/>
            <person name="Helbing C.C."/>
            <person name="Birol I."/>
        </authorList>
    </citation>
    <scope>NUCLEOTIDE SEQUENCE [LARGE SCALE GENOMIC DNA]</scope>
</reference>
<keyword evidence="3" id="KW-1185">Reference proteome</keyword>
<protein>
    <recommendedName>
        <fullName evidence="4">BESS domain-containing protein</fullName>
    </recommendedName>
</protein>
<dbReference type="AlphaFoldDB" id="A0A2G9QKB7"/>
<gene>
    <name evidence="2" type="ORF">AB205_0079730</name>
</gene>
<feature type="non-terminal residue" evidence="2">
    <location>
        <position position="1"/>
    </location>
</feature>
<dbReference type="EMBL" id="KV965469">
    <property type="protein sequence ID" value="PIO16060.1"/>
    <property type="molecule type" value="Genomic_DNA"/>
</dbReference>
<evidence type="ECO:0008006" key="4">
    <source>
        <dbReference type="Google" id="ProtNLM"/>
    </source>
</evidence>
<organism evidence="2 3">
    <name type="scientific">Aquarana catesbeiana</name>
    <name type="common">American bullfrog</name>
    <name type="synonym">Rana catesbeiana</name>
    <dbReference type="NCBI Taxonomy" id="8400"/>
    <lineage>
        <taxon>Eukaryota</taxon>
        <taxon>Metazoa</taxon>
        <taxon>Chordata</taxon>
        <taxon>Craniata</taxon>
        <taxon>Vertebrata</taxon>
        <taxon>Euteleostomi</taxon>
        <taxon>Amphibia</taxon>
        <taxon>Batrachia</taxon>
        <taxon>Anura</taxon>
        <taxon>Neobatrachia</taxon>
        <taxon>Ranoidea</taxon>
        <taxon>Ranidae</taxon>
        <taxon>Aquarana</taxon>
    </lineage>
</organism>
<proteinExistence type="predicted"/>
<feature type="non-terminal residue" evidence="2">
    <location>
        <position position="229"/>
    </location>
</feature>
<name>A0A2G9QKB7_AQUCT</name>
<accession>A0A2G9QKB7</accession>
<evidence type="ECO:0000256" key="1">
    <source>
        <dbReference type="SAM" id="MobiDB-lite"/>
    </source>
</evidence>
<feature type="region of interest" description="Disordered" evidence="1">
    <location>
        <begin position="113"/>
        <end position="156"/>
    </location>
</feature>
<feature type="compositionally biased region" description="Basic residues" evidence="1">
    <location>
        <begin position="132"/>
        <end position="146"/>
    </location>
</feature>
<evidence type="ECO:0000313" key="2">
    <source>
        <dbReference type="EMBL" id="PIO16060.1"/>
    </source>
</evidence>